<dbReference type="Proteomes" id="UP001432222">
    <property type="component" value="Chromosome"/>
</dbReference>
<keyword evidence="4" id="KW-1185">Reference proteome</keyword>
<dbReference type="RefSeq" id="WP_328954292.1">
    <property type="nucleotide sequence ID" value="NZ_CP108110.1"/>
</dbReference>
<dbReference type="PANTHER" id="PTHR46797">
    <property type="entry name" value="HTH-TYPE TRANSCRIPTIONAL REGULATOR"/>
    <property type="match status" value="1"/>
</dbReference>
<keyword evidence="1" id="KW-0238">DNA-binding</keyword>
<dbReference type="SUPFAM" id="SSF47413">
    <property type="entry name" value="lambda repressor-like DNA-binding domains"/>
    <property type="match status" value="2"/>
</dbReference>
<dbReference type="InterPro" id="IPR050807">
    <property type="entry name" value="TransReg_Diox_bact_type"/>
</dbReference>
<gene>
    <name evidence="3" type="ORF">OHA16_09890</name>
</gene>
<evidence type="ECO:0000256" key="1">
    <source>
        <dbReference type="ARBA" id="ARBA00023125"/>
    </source>
</evidence>
<feature type="domain" description="HTH cro/C1-type" evidence="2">
    <location>
        <begin position="13"/>
        <end position="67"/>
    </location>
</feature>
<dbReference type="SMART" id="SM00530">
    <property type="entry name" value="HTH_XRE"/>
    <property type="match status" value="2"/>
</dbReference>
<proteinExistence type="predicted"/>
<dbReference type="CDD" id="cd00093">
    <property type="entry name" value="HTH_XRE"/>
    <property type="match status" value="2"/>
</dbReference>
<dbReference type="PANTHER" id="PTHR46797:SF1">
    <property type="entry name" value="METHYLPHOSPHONATE SYNTHASE"/>
    <property type="match status" value="1"/>
</dbReference>
<dbReference type="Pfam" id="PF13560">
    <property type="entry name" value="HTH_31"/>
    <property type="match status" value="1"/>
</dbReference>
<sequence>MPVPDRLFDGNKLRNLRVVKGMSQATLAAGLHVKVNAVYRWENGLAAPPPERLPTIAAFLDTDLDELFPRGEPPNLADLRCDAGMTQADTARHTNTASPMPVRAAEQGKRPLSEQAVTALAAAYGVTRAELLAAQRRSFGRAEEPAAEPSAEGARVARKLESLRTEVYGGVPPSDAHLAAEGNRRSGSEALTEDLVRSLRAGEVAEPPDAALDALALALDVPPVYFRQDDPEVDALILSTRAVRDRFTVMAARGAGQDLPKESWDQLRDFISGTMAEILGEDGDGRPA</sequence>
<evidence type="ECO:0000259" key="2">
    <source>
        <dbReference type="PROSITE" id="PS50943"/>
    </source>
</evidence>
<dbReference type="InterPro" id="IPR001387">
    <property type="entry name" value="Cro/C1-type_HTH"/>
</dbReference>
<dbReference type="InterPro" id="IPR010982">
    <property type="entry name" value="Lambda_DNA-bd_dom_sf"/>
</dbReference>
<feature type="domain" description="HTH cro/C1-type" evidence="2">
    <location>
        <begin position="76"/>
        <end position="131"/>
    </location>
</feature>
<protein>
    <submittedName>
        <fullName evidence="3">Helix-turn-helix domain-containing protein</fullName>
    </submittedName>
</protein>
<dbReference type="Gene3D" id="1.10.260.40">
    <property type="entry name" value="lambda repressor-like DNA-binding domains"/>
    <property type="match status" value="3"/>
</dbReference>
<reference evidence="3" key="1">
    <citation type="submission" date="2022-10" db="EMBL/GenBank/DDBJ databases">
        <title>The complete genomes of actinobacterial strains from the NBC collection.</title>
        <authorList>
            <person name="Joergensen T.S."/>
            <person name="Alvarez Arevalo M."/>
            <person name="Sterndorff E.B."/>
            <person name="Faurdal D."/>
            <person name="Vuksanovic O."/>
            <person name="Mourched A.-S."/>
            <person name="Charusanti P."/>
            <person name="Shaw S."/>
            <person name="Blin K."/>
            <person name="Weber T."/>
        </authorList>
    </citation>
    <scope>NUCLEOTIDE SEQUENCE</scope>
    <source>
        <strain evidence="3">NBC_00222</strain>
    </source>
</reference>
<dbReference type="Pfam" id="PF01381">
    <property type="entry name" value="HTH_3"/>
    <property type="match status" value="1"/>
</dbReference>
<dbReference type="PROSITE" id="PS50943">
    <property type="entry name" value="HTH_CROC1"/>
    <property type="match status" value="2"/>
</dbReference>
<evidence type="ECO:0000313" key="4">
    <source>
        <dbReference type="Proteomes" id="UP001432222"/>
    </source>
</evidence>
<evidence type="ECO:0000313" key="3">
    <source>
        <dbReference type="EMBL" id="WUQ83259.1"/>
    </source>
</evidence>
<accession>A0ABZ1TXH4</accession>
<organism evidence="3 4">
    <name type="scientific">Kitasatospora purpeofusca</name>
    <dbReference type="NCBI Taxonomy" id="67352"/>
    <lineage>
        <taxon>Bacteria</taxon>
        <taxon>Bacillati</taxon>
        <taxon>Actinomycetota</taxon>
        <taxon>Actinomycetes</taxon>
        <taxon>Kitasatosporales</taxon>
        <taxon>Streptomycetaceae</taxon>
        <taxon>Kitasatospora</taxon>
    </lineage>
</organism>
<dbReference type="EMBL" id="CP108110">
    <property type="protein sequence ID" value="WUQ83259.1"/>
    <property type="molecule type" value="Genomic_DNA"/>
</dbReference>
<name>A0ABZ1TXH4_9ACTN</name>